<comment type="caution">
    <text evidence="5">The sequence shown here is derived from an EMBL/GenBank/DDBJ whole genome shotgun (WGS) entry which is preliminary data.</text>
</comment>
<evidence type="ECO:0000256" key="1">
    <source>
        <dbReference type="ARBA" id="ARBA00022603"/>
    </source>
</evidence>
<dbReference type="InterPro" id="IPR029063">
    <property type="entry name" value="SAM-dependent_MTases_sf"/>
</dbReference>
<sequence>MPNTIPRRVTTSCTVSGVSSQNRYSHDGGPMSTRDSYDEIAEDYAERFMDELSGKPLDRALLDLVVAQVNGLGPIADIGCGPGHVARYLHERGAPTLGIDLSPRMVEIATSAHPGIGFHTADMRELHVPDQAWGGMVAFYSIIHIPPPELPATFAEFHRVLKPGGVALISFHLGDEVRHLDEMWEHPVSLDFQFYPRPEIESALQEANFAIDAYIERHHYPTEVETTRSYLLAHRVA</sequence>
<evidence type="ECO:0000256" key="3">
    <source>
        <dbReference type="SAM" id="MobiDB-lite"/>
    </source>
</evidence>
<evidence type="ECO:0000313" key="6">
    <source>
        <dbReference type="Proteomes" id="UP000468735"/>
    </source>
</evidence>
<dbReference type="AlphaFoldDB" id="A0A6H9YUH9"/>
<organism evidence="5 6">
    <name type="scientific">Actinomadura rudentiformis</name>
    <dbReference type="NCBI Taxonomy" id="359158"/>
    <lineage>
        <taxon>Bacteria</taxon>
        <taxon>Bacillati</taxon>
        <taxon>Actinomycetota</taxon>
        <taxon>Actinomycetes</taxon>
        <taxon>Streptosporangiales</taxon>
        <taxon>Thermomonosporaceae</taxon>
        <taxon>Actinomadura</taxon>
    </lineage>
</organism>
<gene>
    <name evidence="5" type="ORF">F8566_06900</name>
</gene>
<dbReference type="InterPro" id="IPR041698">
    <property type="entry name" value="Methyltransf_25"/>
</dbReference>
<accession>A0A6H9YUH9</accession>
<dbReference type="OrthoDB" id="9805171at2"/>
<dbReference type="PANTHER" id="PTHR43861">
    <property type="entry name" value="TRANS-ACONITATE 2-METHYLTRANSFERASE-RELATED"/>
    <property type="match status" value="1"/>
</dbReference>
<reference evidence="5 6" key="1">
    <citation type="submission" date="2019-09" db="EMBL/GenBank/DDBJ databases">
        <title>Actinomadura physcomitrii sp. nov., a novel actinomycete isolated from moss [Physcomitrium sphaericum (Ludw) Fuernr].</title>
        <authorList>
            <person name="Zhuang X."/>
            <person name="Liu C."/>
        </authorList>
    </citation>
    <scope>NUCLEOTIDE SEQUENCE [LARGE SCALE GENOMIC DNA]</scope>
    <source>
        <strain evidence="5 6">HMC1</strain>
    </source>
</reference>
<keyword evidence="1 5" id="KW-0489">Methyltransferase</keyword>
<keyword evidence="2 5" id="KW-0808">Transferase</keyword>
<dbReference type="SUPFAM" id="SSF53335">
    <property type="entry name" value="S-adenosyl-L-methionine-dependent methyltransferases"/>
    <property type="match status" value="1"/>
</dbReference>
<dbReference type="CDD" id="cd02440">
    <property type="entry name" value="AdoMet_MTases"/>
    <property type="match status" value="1"/>
</dbReference>
<feature type="region of interest" description="Disordered" evidence="3">
    <location>
        <begin position="1"/>
        <end position="35"/>
    </location>
</feature>
<dbReference type="GO" id="GO:0008168">
    <property type="term" value="F:methyltransferase activity"/>
    <property type="evidence" value="ECO:0007669"/>
    <property type="project" value="UniProtKB-KW"/>
</dbReference>
<dbReference type="Proteomes" id="UP000468735">
    <property type="component" value="Unassembled WGS sequence"/>
</dbReference>
<keyword evidence="6" id="KW-1185">Reference proteome</keyword>
<evidence type="ECO:0000313" key="5">
    <source>
        <dbReference type="EMBL" id="KAB2350709.1"/>
    </source>
</evidence>
<evidence type="ECO:0000256" key="2">
    <source>
        <dbReference type="ARBA" id="ARBA00022679"/>
    </source>
</evidence>
<dbReference type="PANTHER" id="PTHR43861:SF1">
    <property type="entry name" value="TRANS-ACONITATE 2-METHYLTRANSFERASE"/>
    <property type="match status" value="1"/>
</dbReference>
<feature type="domain" description="Methyltransferase" evidence="4">
    <location>
        <begin position="75"/>
        <end position="165"/>
    </location>
</feature>
<name>A0A6H9YUH9_9ACTN</name>
<dbReference type="GO" id="GO:0032259">
    <property type="term" value="P:methylation"/>
    <property type="evidence" value="ECO:0007669"/>
    <property type="project" value="UniProtKB-KW"/>
</dbReference>
<evidence type="ECO:0000259" key="4">
    <source>
        <dbReference type="Pfam" id="PF13649"/>
    </source>
</evidence>
<proteinExistence type="predicted"/>
<feature type="compositionally biased region" description="Low complexity" evidence="3">
    <location>
        <begin position="9"/>
        <end position="20"/>
    </location>
</feature>
<protein>
    <submittedName>
        <fullName evidence="5">Class I SAM-dependent methyltransferase</fullName>
    </submittedName>
</protein>
<dbReference type="Pfam" id="PF13649">
    <property type="entry name" value="Methyltransf_25"/>
    <property type="match status" value="1"/>
</dbReference>
<dbReference type="Gene3D" id="3.40.50.150">
    <property type="entry name" value="Vaccinia Virus protein VP39"/>
    <property type="match status" value="1"/>
</dbReference>
<dbReference type="EMBL" id="WBMT01000003">
    <property type="protein sequence ID" value="KAB2350709.1"/>
    <property type="molecule type" value="Genomic_DNA"/>
</dbReference>